<accession>A0A183IW25</accession>
<evidence type="ECO:0000313" key="3">
    <source>
        <dbReference type="WBParaSite" id="SBAD_0000811501-mRNA-1"/>
    </source>
</evidence>
<dbReference type="Proteomes" id="UP000270296">
    <property type="component" value="Unassembled WGS sequence"/>
</dbReference>
<evidence type="ECO:0000313" key="2">
    <source>
        <dbReference type="Proteomes" id="UP000270296"/>
    </source>
</evidence>
<evidence type="ECO:0000313" key="1">
    <source>
        <dbReference type="EMBL" id="VDP14416.1"/>
    </source>
</evidence>
<dbReference type="AlphaFoldDB" id="A0A183IW25"/>
<reference evidence="3" key="1">
    <citation type="submission" date="2016-06" db="UniProtKB">
        <authorList>
            <consortium name="WormBaseParasite"/>
        </authorList>
    </citation>
    <scope>IDENTIFICATION</scope>
</reference>
<reference evidence="1 2" key="2">
    <citation type="submission" date="2018-11" db="EMBL/GenBank/DDBJ databases">
        <authorList>
            <consortium name="Pathogen Informatics"/>
        </authorList>
    </citation>
    <scope>NUCLEOTIDE SEQUENCE [LARGE SCALE GENOMIC DNA]</scope>
</reference>
<sequence>MATGGKESPRPCGRHESQILHAPSPFASETIMNGLFDKEDSPKTLYEKQKTTEYQIAELASFFGDVVCECFFSVVTDRLRSLFSCAKLSSQLKLLFGEEPVSVPPLKGAESPNGLSKGDTISLMIKFINYNRTISPLWRDALLTKELSLAKAETVVTLKPENREVCSALRCLIRKMLRAYDSDRTDSSSDEEAEPNSRPFPLATTFPIIAADKISEYAFTVGTVGFY</sequence>
<organism evidence="3">
    <name type="scientific">Soboliphyme baturini</name>
    <dbReference type="NCBI Taxonomy" id="241478"/>
    <lineage>
        <taxon>Eukaryota</taxon>
        <taxon>Metazoa</taxon>
        <taxon>Ecdysozoa</taxon>
        <taxon>Nematoda</taxon>
        <taxon>Enoplea</taxon>
        <taxon>Dorylaimia</taxon>
        <taxon>Dioctophymatida</taxon>
        <taxon>Dioctophymatoidea</taxon>
        <taxon>Soboliphymatidae</taxon>
        <taxon>Soboliphyme</taxon>
    </lineage>
</organism>
<proteinExistence type="predicted"/>
<dbReference type="EMBL" id="UZAM01010975">
    <property type="protein sequence ID" value="VDP14416.1"/>
    <property type="molecule type" value="Genomic_DNA"/>
</dbReference>
<name>A0A183IW25_9BILA</name>
<dbReference type="WBParaSite" id="SBAD_0000811501-mRNA-1">
    <property type="protein sequence ID" value="SBAD_0000811501-mRNA-1"/>
    <property type="gene ID" value="SBAD_0000811501"/>
</dbReference>
<gene>
    <name evidence="1" type="ORF">SBAD_LOCUS7822</name>
</gene>
<protein>
    <submittedName>
        <fullName evidence="3">RUN domain-containing protein</fullName>
    </submittedName>
</protein>
<keyword evidence="2" id="KW-1185">Reference proteome</keyword>